<dbReference type="InterPro" id="IPR001647">
    <property type="entry name" value="HTH_TetR"/>
</dbReference>
<dbReference type="SUPFAM" id="SSF46689">
    <property type="entry name" value="Homeodomain-like"/>
    <property type="match status" value="1"/>
</dbReference>
<evidence type="ECO:0000259" key="3">
    <source>
        <dbReference type="PROSITE" id="PS50977"/>
    </source>
</evidence>
<dbReference type="AlphaFoldDB" id="A0A9X2ZBE5"/>
<dbReference type="InterPro" id="IPR009057">
    <property type="entry name" value="Homeodomain-like_sf"/>
</dbReference>
<dbReference type="PROSITE" id="PS50977">
    <property type="entry name" value="HTH_TETR_2"/>
    <property type="match status" value="1"/>
</dbReference>
<sequence>MTQGGLRKRPLQVRSRATTQRILDTASRLLVEVGYRAIVASPTLLLQESGVSRGSFYSFFETPEKVLEELAYQCMQESAATLGDMLATRRITHWHSVVDTVIEFYRSSFEQPLIRELWVGQNLTPPVRAADREWMQDVAQMLLAALGQFAPAFAEFTLSQSVVAIEICERLFQYAYTDEVLGDQSIVGEIRIVLIQYLTHYSKLDQLQPTRSTAKGKAKRR</sequence>
<reference evidence="4" key="1">
    <citation type="submission" date="2020-07" db="EMBL/GenBank/DDBJ databases">
        <authorList>
            <person name="Pettersson B.M.F."/>
            <person name="Behra P.R.K."/>
            <person name="Ramesh M."/>
            <person name="Das S."/>
            <person name="Dasgupta S."/>
            <person name="Kirsebom L.A."/>
        </authorList>
    </citation>
    <scope>NUCLEOTIDE SEQUENCE</scope>
    <source>
        <strain evidence="4">DSM 44838</strain>
    </source>
</reference>
<keyword evidence="1 2" id="KW-0238">DNA-binding</keyword>
<dbReference type="EMBL" id="JACKVK010000022">
    <property type="protein sequence ID" value="MCV7424725.1"/>
    <property type="molecule type" value="Genomic_DNA"/>
</dbReference>
<feature type="domain" description="HTH tetR-type" evidence="3">
    <location>
        <begin position="16"/>
        <end position="78"/>
    </location>
</feature>
<name>A0A9X2ZBE5_9MYCO</name>
<feature type="DNA-binding region" description="H-T-H motif" evidence="2">
    <location>
        <begin position="41"/>
        <end position="60"/>
    </location>
</feature>
<proteinExistence type="predicted"/>
<comment type="caution">
    <text evidence="4">The sequence shown here is derived from an EMBL/GenBank/DDBJ whole genome shotgun (WGS) entry which is preliminary data.</text>
</comment>
<dbReference type="RefSeq" id="WP_263999815.1">
    <property type="nucleotide sequence ID" value="NZ_JACKVK010000022.1"/>
</dbReference>
<evidence type="ECO:0000256" key="2">
    <source>
        <dbReference type="PROSITE-ProRule" id="PRU00335"/>
    </source>
</evidence>
<reference evidence="4" key="2">
    <citation type="journal article" date="2022" name="BMC Genomics">
        <title>Comparative genome analysis of mycobacteria focusing on tRNA and non-coding RNA.</title>
        <authorList>
            <person name="Behra P.R.K."/>
            <person name="Pettersson B.M.F."/>
            <person name="Ramesh M."/>
            <person name="Das S."/>
            <person name="Dasgupta S."/>
            <person name="Kirsebom L.A."/>
        </authorList>
    </citation>
    <scope>NUCLEOTIDE SEQUENCE</scope>
    <source>
        <strain evidence="4">DSM 44838</strain>
    </source>
</reference>
<dbReference type="InterPro" id="IPR041674">
    <property type="entry name" value="TetR_C_22"/>
</dbReference>
<evidence type="ECO:0000313" key="4">
    <source>
        <dbReference type="EMBL" id="MCV7424725.1"/>
    </source>
</evidence>
<evidence type="ECO:0000313" key="5">
    <source>
        <dbReference type="Proteomes" id="UP001141629"/>
    </source>
</evidence>
<dbReference type="Gene3D" id="1.10.357.10">
    <property type="entry name" value="Tetracycline Repressor, domain 2"/>
    <property type="match status" value="1"/>
</dbReference>
<protein>
    <submittedName>
        <fullName evidence="4">TetR/AcrR family transcriptional regulator</fullName>
    </submittedName>
</protein>
<keyword evidence="5" id="KW-1185">Reference proteome</keyword>
<evidence type="ECO:0000256" key="1">
    <source>
        <dbReference type="ARBA" id="ARBA00023125"/>
    </source>
</evidence>
<gene>
    <name evidence="4" type="ORF">H7K45_29720</name>
</gene>
<organism evidence="4 5">
    <name type="scientific">Mycobacterium yunnanensis</name>
    <dbReference type="NCBI Taxonomy" id="368477"/>
    <lineage>
        <taxon>Bacteria</taxon>
        <taxon>Bacillati</taxon>
        <taxon>Actinomycetota</taxon>
        <taxon>Actinomycetes</taxon>
        <taxon>Mycobacteriales</taxon>
        <taxon>Mycobacteriaceae</taxon>
        <taxon>Mycobacterium</taxon>
    </lineage>
</organism>
<dbReference type="Pfam" id="PF17928">
    <property type="entry name" value="TetR_C_22"/>
    <property type="match status" value="1"/>
</dbReference>
<dbReference type="GO" id="GO:0003677">
    <property type="term" value="F:DNA binding"/>
    <property type="evidence" value="ECO:0007669"/>
    <property type="project" value="UniProtKB-UniRule"/>
</dbReference>
<accession>A0A9X2ZBE5</accession>
<dbReference type="Proteomes" id="UP001141629">
    <property type="component" value="Unassembled WGS sequence"/>
</dbReference>